<dbReference type="InterPro" id="IPR045990">
    <property type="entry name" value="DUF5946"/>
</dbReference>
<dbReference type="OrthoDB" id="1952231at2"/>
<accession>R9C7W1</accession>
<dbReference type="PATRIC" id="fig|1202534.3.peg.1986"/>
<organism evidence="1 2">
    <name type="scientific">Clostridium sartagoforme AAU1</name>
    <dbReference type="NCBI Taxonomy" id="1202534"/>
    <lineage>
        <taxon>Bacteria</taxon>
        <taxon>Bacillati</taxon>
        <taxon>Bacillota</taxon>
        <taxon>Clostridia</taxon>
        <taxon>Eubacteriales</taxon>
        <taxon>Clostridiaceae</taxon>
        <taxon>Clostridium</taxon>
    </lineage>
</organism>
<protein>
    <submittedName>
        <fullName evidence="1">Uncharacterized protein</fullName>
    </submittedName>
</protein>
<dbReference type="RefSeq" id="WP_016207352.1">
    <property type="nucleotide sequence ID" value="NZ_ASRV01000125.1"/>
</dbReference>
<name>R9C7W1_9CLOT</name>
<evidence type="ECO:0000313" key="2">
    <source>
        <dbReference type="Proteomes" id="UP000013988"/>
    </source>
</evidence>
<reference evidence="1 2" key="1">
    <citation type="submission" date="2013-03" db="EMBL/GenBank/DDBJ databases">
        <title>Whole genome shotgun sequencing of Clostridium sartagoforme AAU1.</title>
        <authorList>
            <person name="Joshi C.G."/>
            <person name="Duggirala S.M."/>
            <person name="Nathani N.M."/>
            <person name="Bhatt V.D."/>
            <person name="Patel A.K."/>
            <person name="Pandya P.R."/>
            <person name="KaPatel J.A."/>
        </authorList>
    </citation>
    <scope>NUCLEOTIDE SEQUENCE [LARGE SCALE GENOMIC DNA]</scope>
    <source>
        <strain evidence="1 2">AAU1</strain>
    </source>
</reference>
<keyword evidence="2" id="KW-1185">Reference proteome</keyword>
<dbReference type="AlphaFoldDB" id="R9C7W1"/>
<evidence type="ECO:0000313" key="1">
    <source>
        <dbReference type="EMBL" id="EOR25387.1"/>
    </source>
</evidence>
<gene>
    <name evidence="1" type="ORF">A500_09980</name>
</gene>
<comment type="caution">
    <text evidence="1">The sequence shown here is derived from an EMBL/GenBank/DDBJ whole genome shotgun (WGS) entry which is preliminary data.</text>
</comment>
<dbReference type="Pfam" id="PF19371">
    <property type="entry name" value="DUF5946"/>
    <property type="match status" value="1"/>
</dbReference>
<dbReference type="Proteomes" id="UP000013988">
    <property type="component" value="Unassembled WGS sequence"/>
</dbReference>
<sequence>MVDNNTVMKAGRCIECGAKETDGFSCYDLFGFPLVWEHNDPKLYALHFWLVSCYMIQHPSNYTAEGYKHLVNLFIDAYDNDWDSAYILKKNRLIVKSAGKIANQIPNLERKRELRLWSMTIEDIYLGGEKSAIANINKWKYQIRNALILNGFHFEIMK</sequence>
<proteinExistence type="predicted"/>
<dbReference type="EMBL" id="ASRV01000125">
    <property type="protein sequence ID" value="EOR25387.1"/>
    <property type="molecule type" value="Genomic_DNA"/>
</dbReference>